<evidence type="ECO:0000313" key="2">
    <source>
        <dbReference type="Proteomes" id="UP000317835"/>
    </source>
</evidence>
<dbReference type="AlphaFoldDB" id="A0A518H673"/>
<dbReference type="Proteomes" id="UP000317835">
    <property type="component" value="Chromosome"/>
</dbReference>
<proteinExistence type="predicted"/>
<dbReference type="KEGG" id="tpla:ElP_42560"/>
<dbReference type="EMBL" id="CP036426">
    <property type="protein sequence ID" value="QDV36336.1"/>
    <property type="molecule type" value="Genomic_DNA"/>
</dbReference>
<dbReference type="OrthoDB" id="1454689at2"/>
<evidence type="ECO:0000313" key="1">
    <source>
        <dbReference type="EMBL" id="QDV36336.1"/>
    </source>
</evidence>
<name>A0A518H673_9BACT</name>
<accession>A0A518H673</accession>
<protein>
    <submittedName>
        <fullName evidence="1">Uncharacterized protein</fullName>
    </submittedName>
</protein>
<sequence>MGLDAVVHCSCFAMGMTSPPPFPVARDRDGLPDFEPADDSGGMAMSRYFDWLQSCCPHPLLMYALERIGSWDQVDAFREAIDRAGPSRFPVLARELPGENSGRTTAKAAKVALRELDRFRRLPEVGRDTFLIDTRTGGEVARRTEAGDGVVLSGPTYRVSLADDELIIEDADFAIEVFRARRFRQILLQPDPGDGRLRREQAEFTDLDTGATHVAACPIPKPMAPAGQTEEEALPAFPDWEYPELLHVERRPIRPAGFAETVDALERIFRAAVETSSPVHWC</sequence>
<dbReference type="RefSeq" id="WP_145272521.1">
    <property type="nucleotide sequence ID" value="NZ_CP036426.1"/>
</dbReference>
<reference evidence="1 2" key="1">
    <citation type="submission" date="2019-02" db="EMBL/GenBank/DDBJ databases">
        <title>Deep-cultivation of Planctomycetes and their phenomic and genomic characterization uncovers novel biology.</title>
        <authorList>
            <person name="Wiegand S."/>
            <person name="Jogler M."/>
            <person name="Boedeker C."/>
            <person name="Pinto D."/>
            <person name="Vollmers J."/>
            <person name="Rivas-Marin E."/>
            <person name="Kohn T."/>
            <person name="Peeters S.H."/>
            <person name="Heuer A."/>
            <person name="Rast P."/>
            <person name="Oberbeckmann S."/>
            <person name="Bunk B."/>
            <person name="Jeske O."/>
            <person name="Meyerdierks A."/>
            <person name="Storesund J.E."/>
            <person name="Kallscheuer N."/>
            <person name="Luecker S."/>
            <person name="Lage O.M."/>
            <person name="Pohl T."/>
            <person name="Merkel B.J."/>
            <person name="Hornburger P."/>
            <person name="Mueller R.-W."/>
            <person name="Bruemmer F."/>
            <person name="Labrenz M."/>
            <person name="Spormann A.M."/>
            <person name="Op den Camp H."/>
            <person name="Overmann J."/>
            <person name="Amann R."/>
            <person name="Jetten M.S.M."/>
            <person name="Mascher T."/>
            <person name="Medema M.H."/>
            <person name="Devos D.P."/>
            <person name="Kaster A.-K."/>
            <person name="Ovreas L."/>
            <person name="Rohde M."/>
            <person name="Galperin M.Y."/>
            <person name="Jogler C."/>
        </authorList>
    </citation>
    <scope>NUCLEOTIDE SEQUENCE [LARGE SCALE GENOMIC DNA]</scope>
    <source>
        <strain evidence="1 2">ElP</strain>
    </source>
</reference>
<keyword evidence="2" id="KW-1185">Reference proteome</keyword>
<gene>
    <name evidence="1" type="ORF">ElP_42560</name>
</gene>
<organism evidence="1 2">
    <name type="scientific">Tautonia plasticadhaerens</name>
    <dbReference type="NCBI Taxonomy" id="2527974"/>
    <lineage>
        <taxon>Bacteria</taxon>
        <taxon>Pseudomonadati</taxon>
        <taxon>Planctomycetota</taxon>
        <taxon>Planctomycetia</taxon>
        <taxon>Isosphaerales</taxon>
        <taxon>Isosphaeraceae</taxon>
        <taxon>Tautonia</taxon>
    </lineage>
</organism>